<comment type="caution">
    <text evidence="6">The sequence shown here is derived from an EMBL/GenBank/DDBJ whole genome shotgun (WGS) entry which is preliminary data.</text>
</comment>
<dbReference type="OrthoDB" id="5340187at2"/>
<dbReference type="Proteomes" id="UP000305778">
    <property type="component" value="Unassembled WGS sequence"/>
</dbReference>
<feature type="region of interest" description="Disordered" evidence="3">
    <location>
        <begin position="288"/>
        <end position="308"/>
    </location>
</feature>
<evidence type="ECO:0000259" key="5">
    <source>
        <dbReference type="Pfam" id="PF13613"/>
    </source>
</evidence>
<evidence type="ECO:0000313" key="6">
    <source>
        <dbReference type="EMBL" id="TJZ99257.1"/>
    </source>
</evidence>
<protein>
    <submittedName>
        <fullName evidence="6">IS5/IS1182 family transposase</fullName>
    </submittedName>
</protein>
<evidence type="ECO:0000313" key="7">
    <source>
        <dbReference type="Proteomes" id="UP000305778"/>
    </source>
</evidence>
<comment type="cofactor">
    <cofactor evidence="1">
        <name>a divalent metal cation</name>
        <dbReference type="ChEBI" id="CHEBI:60240"/>
    </cofactor>
</comment>
<dbReference type="InterPro" id="IPR027805">
    <property type="entry name" value="Transposase_HTH_dom"/>
</dbReference>
<dbReference type="Pfam" id="PF13613">
    <property type="entry name" value="HTH_Tnp_4"/>
    <property type="match status" value="1"/>
</dbReference>
<evidence type="ECO:0000256" key="3">
    <source>
        <dbReference type="SAM" id="MobiDB-lite"/>
    </source>
</evidence>
<dbReference type="InterPro" id="IPR027806">
    <property type="entry name" value="HARBI1_dom"/>
</dbReference>
<accession>A0A4U0RUT5</accession>
<feature type="domain" description="DDE Tnp4" evidence="4">
    <location>
        <begin position="123"/>
        <end position="281"/>
    </location>
</feature>
<dbReference type="EMBL" id="SUMC01000113">
    <property type="protein sequence ID" value="TJZ99257.1"/>
    <property type="molecule type" value="Genomic_DNA"/>
</dbReference>
<dbReference type="AlphaFoldDB" id="A0A4U0RUT5"/>
<gene>
    <name evidence="6" type="ORF">FCI23_46540</name>
</gene>
<evidence type="ECO:0000256" key="2">
    <source>
        <dbReference type="ARBA" id="ARBA00022723"/>
    </source>
</evidence>
<reference evidence="6 7" key="1">
    <citation type="submission" date="2019-04" db="EMBL/GenBank/DDBJ databases">
        <title>Streptomyces oryziradicis sp. nov., a novel actinomycete isolated from rhizosphere soil of rice (Oryza sativa L.).</title>
        <authorList>
            <person name="Li C."/>
        </authorList>
    </citation>
    <scope>NUCLEOTIDE SEQUENCE [LARGE SCALE GENOMIC DNA]</scope>
    <source>
        <strain evidence="6 7">NEAU-C40</strain>
    </source>
</reference>
<proteinExistence type="predicted"/>
<evidence type="ECO:0000259" key="4">
    <source>
        <dbReference type="Pfam" id="PF13359"/>
    </source>
</evidence>
<dbReference type="Pfam" id="PF13359">
    <property type="entry name" value="DDE_Tnp_4"/>
    <property type="match status" value="1"/>
</dbReference>
<organism evidence="6 7">
    <name type="scientific">Actinacidiphila oryziradicis</name>
    <dbReference type="NCBI Taxonomy" id="2571141"/>
    <lineage>
        <taxon>Bacteria</taxon>
        <taxon>Bacillati</taxon>
        <taxon>Actinomycetota</taxon>
        <taxon>Actinomycetes</taxon>
        <taxon>Kitasatosporales</taxon>
        <taxon>Streptomycetaceae</taxon>
        <taxon>Actinacidiphila</taxon>
    </lineage>
</organism>
<feature type="domain" description="Transposase Helix-turn-helix" evidence="5">
    <location>
        <begin position="44"/>
        <end position="93"/>
    </location>
</feature>
<dbReference type="GO" id="GO:0046872">
    <property type="term" value="F:metal ion binding"/>
    <property type="evidence" value="ECO:0007669"/>
    <property type="project" value="UniProtKB-KW"/>
</dbReference>
<keyword evidence="2" id="KW-0479">Metal-binding</keyword>
<name>A0A4U0RUT5_9ACTN</name>
<keyword evidence="7" id="KW-1185">Reference proteome</keyword>
<sequence>MSRQHLGELLDELEPQWQARCEGGRHDRRRGARRRQAGAGPKYELTFRDRLVVTLVHLRTGLTHEAPAVAYGVGSSTVGRAIAEIRTVLAERGFAVPDRPGLRLRTLEDVFAYAEAEGVALRLDGAETQVRRPRAGRPGRRAFVSGKRRQNTIKTTTFSDGQGRMLFSGVERPGRMHDQSAVRTEGIAEQFRQRPSVKAKVDSGYRGLTKEFPHQVSAPPKKPTDDACEGEKRAWHEARRRQFSARICVEHTNAELRLWAPMRRFTGRRETYTQTHRAIAGLISDRAAKRPTRREHSTELVLARDAAS</sequence>
<evidence type="ECO:0000256" key="1">
    <source>
        <dbReference type="ARBA" id="ARBA00001968"/>
    </source>
</evidence>